<dbReference type="Pfam" id="PF03793">
    <property type="entry name" value="PASTA"/>
    <property type="match status" value="1"/>
</dbReference>
<dbReference type="Gene3D" id="3.30.10.20">
    <property type="match status" value="1"/>
</dbReference>
<evidence type="ECO:0000256" key="1">
    <source>
        <dbReference type="ARBA" id="ARBA00004370"/>
    </source>
</evidence>
<dbReference type="InterPro" id="IPR001460">
    <property type="entry name" value="PCN-bd_Tpept"/>
</dbReference>
<dbReference type="InterPro" id="IPR005311">
    <property type="entry name" value="PBP_dimer"/>
</dbReference>
<dbReference type="Gene3D" id="3.40.710.10">
    <property type="entry name" value="DD-peptidase/beta-lactamase superfamily"/>
    <property type="match status" value="1"/>
</dbReference>
<comment type="subcellular location">
    <subcellularLocation>
        <location evidence="1">Membrane</location>
    </subcellularLocation>
</comment>
<dbReference type="PANTHER" id="PTHR30627:SF1">
    <property type="entry name" value="PEPTIDOGLYCAN D,D-TRANSPEPTIDASE FTSI"/>
    <property type="match status" value="1"/>
</dbReference>
<dbReference type="AlphaFoldDB" id="A0A9D1L972"/>
<dbReference type="InterPro" id="IPR050515">
    <property type="entry name" value="Beta-lactam/transpept"/>
</dbReference>
<evidence type="ECO:0000256" key="3">
    <source>
        <dbReference type="ARBA" id="ARBA00023136"/>
    </source>
</evidence>
<dbReference type="Proteomes" id="UP000824091">
    <property type="component" value="Unassembled WGS sequence"/>
</dbReference>
<dbReference type="InterPro" id="IPR036138">
    <property type="entry name" value="PBP_dimer_sf"/>
</dbReference>
<gene>
    <name evidence="5" type="ORF">IAD16_05970</name>
</gene>
<organism evidence="5 6">
    <name type="scientific">Candidatus Fimisoma avicola</name>
    <dbReference type="NCBI Taxonomy" id="2840826"/>
    <lineage>
        <taxon>Bacteria</taxon>
        <taxon>Bacillati</taxon>
        <taxon>Bacillota</taxon>
        <taxon>Clostridia</taxon>
        <taxon>Eubacteriales</taxon>
        <taxon>Candidatus Fimisoma</taxon>
    </lineage>
</organism>
<dbReference type="Pfam" id="PF03717">
    <property type="entry name" value="PBP_dimer"/>
    <property type="match status" value="1"/>
</dbReference>
<reference evidence="5" key="1">
    <citation type="submission" date="2020-10" db="EMBL/GenBank/DDBJ databases">
        <authorList>
            <person name="Gilroy R."/>
        </authorList>
    </citation>
    <scope>NUCLEOTIDE SEQUENCE</scope>
    <source>
        <strain evidence="5">11300</strain>
    </source>
</reference>
<dbReference type="InterPro" id="IPR012338">
    <property type="entry name" value="Beta-lactam/transpept-like"/>
</dbReference>
<dbReference type="GO" id="GO:0005886">
    <property type="term" value="C:plasma membrane"/>
    <property type="evidence" value="ECO:0007669"/>
    <property type="project" value="TreeGrafter"/>
</dbReference>
<evidence type="ECO:0000256" key="2">
    <source>
        <dbReference type="ARBA" id="ARBA00007171"/>
    </source>
</evidence>
<dbReference type="PROSITE" id="PS51178">
    <property type="entry name" value="PASTA"/>
    <property type="match status" value="1"/>
</dbReference>
<dbReference type="SUPFAM" id="SSF54184">
    <property type="entry name" value="Penicillin-binding protein 2x (pbp-2x), c-terminal domain"/>
    <property type="match status" value="1"/>
</dbReference>
<evidence type="ECO:0000313" key="5">
    <source>
        <dbReference type="EMBL" id="HIU27907.1"/>
    </source>
</evidence>
<reference evidence="5" key="2">
    <citation type="journal article" date="2021" name="PeerJ">
        <title>Extensive microbial diversity within the chicken gut microbiome revealed by metagenomics and culture.</title>
        <authorList>
            <person name="Gilroy R."/>
            <person name="Ravi A."/>
            <person name="Getino M."/>
            <person name="Pursley I."/>
            <person name="Horton D.L."/>
            <person name="Alikhan N.F."/>
            <person name="Baker D."/>
            <person name="Gharbi K."/>
            <person name="Hall N."/>
            <person name="Watson M."/>
            <person name="Adriaenssens E.M."/>
            <person name="Foster-Nyarko E."/>
            <person name="Jarju S."/>
            <person name="Secka A."/>
            <person name="Antonio M."/>
            <person name="Oren A."/>
            <person name="Chaudhuri R.R."/>
            <person name="La Ragione R."/>
            <person name="Hildebrand F."/>
            <person name="Pallen M.J."/>
        </authorList>
    </citation>
    <scope>NUCLEOTIDE SEQUENCE</scope>
    <source>
        <strain evidence="5">11300</strain>
    </source>
</reference>
<dbReference type="PANTHER" id="PTHR30627">
    <property type="entry name" value="PEPTIDOGLYCAN D,D-TRANSPEPTIDASE"/>
    <property type="match status" value="1"/>
</dbReference>
<dbReference type="Gene3D" id="3.90.1310.10">
    <property type="entry name" value="Penicillin-binding protein 2a (Domain 2)"/>
    <property type="match status" value="1"/>
</dbReference>
<evidence type="ECO:0000259" key="4">
    <source>
        <dbReference type="PROSITE" id="PS51178"/>
    </source>
</evidence>
<protein>
    <submittedName>
        <fullName evidence="5">PASTA domain-containing protein</fullName>
    </submittedName>
</protein>
<evidence type="ECO:0000313" key="6">
    <source>
        <dbReference type="Proteomes" id="UP000824091"/>
    </source>
</evidence>
<sequence length="660" mass="72037">MKKTSVGVKNKKRIAIGFIILAVLMILLAFRVAWIQVVNADELTRKAIDQQTSDVPIEAKRGNIYDRNGNELATSVICYSLWVRPAELAEVMDEEQISQLAEDLSAVIGDDAEDIRADLVREQALVRVAQYLDKEQAEKVRDMEISALSLSEGTRRYYPLGNFASQLLGSVTIDNTGRTGIELQYDQYLSGIAGRWVKNTDLSGNELVNGSEAYYEAEDGLNVVLTIDETIQYYVERALEEGMEETDADRIMCLVMDPKTGEILASAVTPGFDPNNATEPDDEEEKEAFESMSSDEQISYLNKMWRNPIVSDTYEPGSTFKLITASSALEEGAITSEETFTCDSHVTIAGVTLHCWSTRDHGTQTIKQALGNSCNPALAKVATKLGAANFYKYLELYGITEPTGVDYPGETSSIMYALEDVGPVELATMGYGQSISLTPIQLLTAVSAIGNDGVLLQPRYVKALTDADGNVVEEFETKEVRQVLSEETAAEMREAMEYAVSEGGAGAINIPGYRIGGKTGTANKVENGVYGKYYYSSILGMAPMDDPQIAILVVVDSPKGAYYGSLTAGPIAKSILEDTLRYMNIEPQYTEEEQAAIEGNYTVVPDVVGQEYSEAAGVVAGNQLVYTKPDDAGEDFIVAAQYPAAGTKVKRNSTVYLYDQ</sequence>
<comment type="similarity">
    <text evidence="2">Belongs to the transpeptidase family.</text>
</comment>
<proteinExistence type="inferred from homology"/>
<dbReference type="SUPFAM" id="SSF56519">
    <property type="entry name" value="Penicillin binding protein dimerisation domain"/>
    <property type="match status" value="1"/>
</dbReference>
<dbReference type="SUPFAM" id="SSF56601">
    <property type="entry name" value="beta-lactamase/transpeptidase-like"/>
    <property type="match status" value="1"/>
</dbReference>
<dbReference type="EMBL" id="DVMO01000088">
    <property type="protein sequence ID" value="HIU27907.1"/>
    <property type="molecule type" value="Genomic_DNA"/>
</dbReference>
<dbReference type="GO" id="GO:0071555">
    <property type="term" value="P:cell wall organization"/>
    <property type="evidence" value="ECO:0007669"/>
    <property type="project" value="TreeGrafter"/>
</dbReference>
<dbReference type="InterPro" id="IPR005543">
    <property type="entry name" value="PASTA_dom"/>
</dbReference>
<dbReference type="GO" id="GO:0008658">
    <property type="term" value="F:penicillin binding"/>
    <property type="evidence" value="ECO:0007669"/>
    <property type="project" value="InterPro"/>
</dbReference>
<name>A0A9D1L972_9FIRM</name>
<keyword evidence="3" id="KW-0472">Membrane</keyword>
<feature type="domain" description="PASTA" evidence="4">
    <location>
        <begin position="598"/>
        <end position="660"/>
    </location>
</feature>
<dbReference type="Pfam" id="PF00905">
    <property type="entry name" value="Transpeptidase"/>
    <property type="match status" value="1"/>
</dbReference>
<dbReference type="CDD" id="cd06577">
    <property type="entry name" value="PASTA_pknB"/>
    <property type="match status" value="1"/>
</dbReference>
<comment type="caution">
    <text evidence="5">The sequence shown here is derived from an EMBL/GenBank/DDBJ whole genome shotgun (WGS) entry which is preliminary data.</text>
</comment>
<accession>A0A9D1L972</accession>